<reference evidence="2" key="1">
    <citation type="submission" date="2017-04" db="EMBL/GenBank/DDBJ databases">
        <authorList>
            <person name="Varghese N."/>
            <person name="Submissions S."/>
        </authorList>
    </citation>
    <scope>NUCLEOTIDE SEQUENCE [LARGE SCALE GENOMIC DNA]</scope>
    <source>
        <strain evidence="2">DSM 21500</strain>
    </source>
</reference>
<dbReference type="STRING" id="371602.SAMN04487984_0142"/>
<keyword evidence="2" id="KW-1185">Reference proteome</keyword>
<dbReference type="Proteomes" id="UP000243884">
    <property type="component" value="Unassembled WGS sequence"/>
</dbReference>
<gene>
    <name evidence="1" type="ORF">SAMN04487984_0142</name>
</gene>
<evidence type="ECO:0000313" key="1">
    <source>
        <dbReference type="EMBL" id="SMC30326.1"/>
    </source>
</evidence>
<protein>
    <recommendedName>
        <fullName evidence="3">Sensory transduction regulator</fullName>
    </recommendedName>
</protein>
<organism evidence="1 2">
    <name type="scientific">Aerococcus suis</name>
    <dbReference type="NCBI Taxonomy" id="371602"/>
    <lineage>
        <taxon>Bacteria</taxon>
        <taxon>Bacillati</taxon>
        <taxon>Bacillota</taxon>
        <taxon>Bacilli</taxon>
        <taxon>Lactobacillales</taxon>
        <taxon>Aerococcaceae</taxon>
        <taxon>Aerococcus</taxon>
    </lineage>
</organism>
<dbReference type="EMBL" id="FWXK01000001">
    <property type="protein sequence ID" value="SMC30326.1"/>
    <property type="molecule type" value="Genomic_DNA"/>
</dbReference>
<dbReference type="RefSeq" id="WP_084097755.1">
    <property type="nucleotide sequence ID" value="NZ_FWXK01000001.1"/>
</dbReference>
<evidence type="ECO:0000313" key="2">
    <source>
        <dbReference type="Proteomes" id="UP000243884"/>
    </source>
</evidence>
<evidence type="ECO:0008006" key="3">
    <source>
        <dbReference type="Google" id="ProtNLM"/>
    </source>
</evidence>
<accession>A0A1W1Y2E8</accession>
<sequence>MATITTALEQLFKEKGMPMQKQELDNHQYVYNGAYRLAEDHTIPFDIVIREFKDDSKVTEYQISYRNITQVKDYSQTPKALEVINDLNRQLSGYYTIVLAGDGEIYLRLLSRTTIDVQILYELLVFGSATARVVYPKLEKAINNHEVEVINHNQHHS</sequence>
<dbReference type="AlphaFoldDB" id="A0A1W1Y2E8"/>
<dbReference type="OrthoDB" id="2156382at2"/>
<proteinExistence type="predicted"/>
<name>A0A1W1Y2E8_9LACT</name>